<organism evidence="2 3">
    <name type="scientific">Mesorhabditis belari</name>
    <dbReference type="NCBI Taxonomy" id="2138241"/>
    <lineage>
        <taxon>Eukaryota</taxon>
        <taxon>Metazoa</taxon>
        <taxon>Ecdysozoa</taxon>
        <taxon>Nematoda</taxon>
        <taxon>Chromadorea</taxon>
        <taxon>Rhabditida</taxon>
        <taxon>Rhabditina</taxon>
        <taxon>Rhabditomorpha</taxon>
        <taxon>Rhabditoidea</taxon>
        <taxon>Rhabditidae</taxon>
        <taxon>Mesorhabditinae</taxon>
        <taxon>Mesorhabditis</taxon>
    </lineage>
</organism>
<evidence type="ECO:0000313" key="2">
    <source>
        <dbReference type="Proteomes" id="UP000887575"/>
    </source>
</evidence>
<dbReference type="WBParaSite" id="MBELARI_LOCUS3128">
    <property type="protein sequence ID" value="MBELARI_LOCUS3128"/>
    <property type="gene ID" value="MBELARI_LOCUS3128"/>
</dbReference>
<evidence type="ECO:0000313" key="3">
    <source>
        <dbReference type="WBParaSite" id="MBELARI_LOCUS3128"/>
    </source>
</evidence>
<feature type="region of interest" description="Disordered" evidence="1">
    <location>
        <begin position="1"/>
        <end position="38"/>
    </location>
</feature>
<name>A0AAF3F8A1_9BILA</name>
<accession>A0AAF3F8A1</accession>
<dbReference type="AlphaFoldDB" id="A0AAF3F8A1"/>
<reference evidence="3" key="1">
    <citation type="submission" date="2024-02" db="UniProtKB">
        <authorList>
            <consortium name="WormBaseParasite"/>
        </authorList>
    </citation>
    <scope>IDENTIFICATION</scope>
</reference>
<proteinExistence type="predicted"/>
<sequence length="76" mass="8963">MISTKNIKLPCQASKRSQSRLSAKPARREYIGDNERKNKERRTAIEATMKMSLRERLLPERSDVKIQCYKRLNLLD</sequence>
<keyword evidence="2" id="KW-1185">Reference proteome</keyword>
<protein>
    <submittedName>
        <fullName evidence="3">Uncharacterized protein</fullName>
    </submittedName>
</protein>
<feature type="compositionally biased region" description="Basic and acidic residues" evidence="1">
    <location>
        <begin position="26"/>
        <end position="38"/>
    </location>
</feature>
<dbReference type="Proteomes" id="UP000887575">
    <property type="component" value="Unassembled WGS sequence"/>
</dbReference>
<evidence type="ECO:0000256" key="1">
    <source>
        <dbReference type="SAM" id="MobiDB-lite"/>
    </source>
</evidence>